<dbReference type="Proteomes" id="UP000838160">
    <property type="component" value="Unassembled WGS sequence"/>
</dbReference>
<protein>
    <recommendedName>
        <fullName evidence="3">Cation transporter</fullName>
    </recommendedName>
</protein>
<comment type="caution">
    <text evidence="1">The sequence shown here is derived from an EMBL/GenBank/DDBJ whole genome shotgun (WGS) entry which is preliminary data.</text>
</comment>
<sequence length="80" mass="9094">MKRDCFGICLDKNVLRKNQHATFTHVRGYSVQTSLTPTDSHEELLVSFSSPQMSGLDVLKQMKQAKDLVWRAGFVCPETH</sequence>
<proteinExistence type="predicted"/>
<gene>
    <name evidence="1" type="ORF">VHP8226_01523</name>
</gene>
<reference evidence="1" key="1">
    <citation type="submission" date="2021-12" db="EMBL/GenBank/DDBJ databases">
        <authorList>
            <person name="Rodrigo-Torres L."/>
            <person name="Arahal R. D."/>
            <person name="Lucena T."/>
        </authorList>
    </citation>
    <scope>NUCLEOTIDE SEQUENCE</scope>
    <source>
        <strain evidence="1">CECT 8226</strain>
    </source>
</reference>
<accession>A0ABN8DJC1</accession>
<name>A0ABN8DJC1_9VIBR</name>
<dbReference type="EMBL" id="CAKLCM010000002">
    <property type="protein sequence ID" value="CAH0526037.1"/>
    <property type="molecule type" value="Genomic_DNA"/>
</dbReference>
<keyword evidence="2" id="KW-1185">Reference proteome</keyword>
<dbReference type="RefSeq" id="WP_237484473.1">
    <property type="nucleotide sequence ID" value="NZ_CAKLCM010000002.1"/>
</dbReference>
<evidence type="ECO:0000313" key="2">
    <source>
        <dbReference type="Proteomes" id="UP000838160"/>
    </source>
</evidence>
<evidence type="ECO:0000313" key="1">
    <source>
        <dbReference type="EMBL" id="CAH0526037.1"/>
    </source>
</evidence>
<organism evidence="1 2">
    <name type="scientific">Vibrio hippocampi</name>
    <dbReference type="NCBI Taxonomy" id="654686"/>
    <lineage>
        <taxon>Bacteria</taxon>
        <taxon>Pseudomonadati</taxon>
        <taxon>Pseudomonadota</taxon>
        <taxon>Gammaproteobacteria</taxon>
        <taxon>Vibrionales</taxon>
        <taxon>Vibrionaceae</taxon>
        <taxon>Vibrio</taxon>
    </lineage>
</organism>
<evidence type="ECO:0008006" key="3">
    <source>
        <dbReference type="Google" id="ProtNLM"/>
    </source>
</evidence>